<dbReference type="EMBL" id="GFXV01003864">
    <property type="protein sequence ID" value="MBW15669.1"/>
    <property type="molecule type" value="Transcribed_RNA"/>
</dbReference>
<dbReference type="InterPro" id="IPR001251">
    <property type="entry name" value="CRAL-TRIO_dom"/>
</dbReference>
<dbReference type="InterPro" id="IPR036273">
    <property type="entry name" value="CRAL/TRIO_N_dom_sf"/>
</dbReference>
<dbReference type="Gene3D" id="3.40.525.10">
    <property type="entry name" value="CRAL-TRIO lipid binding domain"/>
    <property type="match status" value="1"/>
</dbReference>
<dbReference type="PRINTS" id="PR00180">
    <property type="entry name" value="CRETINALDHBP"/>
</dbReference>
<dbReference type="Gene3D" id="1.10.8.20">
    <property type="entry name" value="N-terminal domain of phosphatidylinositol transfer protein sec14p"/>
    <property type="match status" value="1"/>
</dbReference>
<accession>A0A2H8TNR9</accession>
<dbReference type="CDD" id="cd00170">
    <property type="entry name" value="SEC14"/>
    <property type="match status" value="1"/>
</dbReference>
<dbReference type="Pfam" id="PF00650">
    <property type="entry name" value="CRAL_TRIO"/>
    <property type="match status" value="1"/>
</dbReference>
<dbReference type="InterPro" id="IPR036865">
    <property type="entry name" value="CRAL-TRIO_dom_sf"/>
</dbReference>
<dbReference type="GO" id="GO:0016020">
    <property type="term" value="C:membrane"/>
    <property type="evidence" value="ECO:0007669"/>
    <property type="project" value="TreeGrafter"/>
</dbReference>
<evidence type="ECO:0000313" key="2">
    <source>
        <dbReference type="EMBL" id="MBW15669.1"/>
    </source>
</evidence>
<dbReference type="SUPFAM" id="SSF52087">
    <property type="entry name" value="CRAL/TRIO domain"/>
    <property type="match status" value="1"/>
</dbReference>
<dbReference type="SMART" id="SM00516">
    <property type="entry name" value="SEC14"/>
    <property type="match status" value="1"/>
</dbReference>
<dbReference type="AlphaFoldDB" id="A0A2H8TNR9"/>
<proteinExistence type="predicted"/>
<feature type="domain" description="CRAL-TRIO" evidence="1">
    <location>
        <begin position="133"/>
        <end position="251"/>
    </location>
</feature>
<dbReference type="PROSITE" id="PS50191">
    <property type="entry name" value="CRAL_TRIO"/>
    <property type="match status" value="1"/>
</dbReference>
<dbReference type="SUPFAM" id="SSF46938">
    <property type="entry name" value="CRAL/TRIO N-terminal domain"/>
    <property type="match status" value="1"/>
</dbReference>
<evidence type="ECO:0000259" key="1">
    <source>
        <dbReference type="PROSITE" id="PS50191"/>
    </source>
</evidence>
<organism evidence="2">
    <name type="scientific">Melanaphis sacchari</name>
    <dbReference type="NCBI Taxonomy" id="742174"/>
    <lineage>
        <taxon>Eukaryota</taxon>
        <taxon>Metazoa</taxon>
        <taxon>Ecdysozoa</taxon>
        <taxon>Arthropoda</taxon>
        <taxon>Hexapoda</taxon>
        <taxon>Insecta</taxon>
        <taxon>Pterygota</taxon>
        <taxon>Neoptera</taxon>
        <taxon>Paraneoptera</taxon>
        <taxon>Hemiptera</taxon>
        <taxon>Sternorrhyncha</taxon>
        <taxon>Aphidomorpha</taxon>
        <taxon>Aphidoidea</taxon>
        <taxon>Aphididae</taxon>
        <taxon>Aphidini</taxon>
        <taxon>Melanaphis</taxon>
    </lineage>
</organism>
<name>A0A2H8TNR9_9HEMI</name>
<gene>
    <name evidence="2" type="primary">Ttpal_7</name>
</gene>
<dbReference type="PANTHER" id="PTHR10174:SF224">
    <property type="entry name" value="RETINOL-BINDING PROTEIN PINTA"/>
    <property type="match status" value="1"/>
</dbReference>
<reference evidence="2" key="1">
    <citation type="submission" date="2017-10" db="EMBL/GenBank/DDBJ databases">
        <title>Transcriptome Assembly of Sugarcane Aphid Adults.</title>
        <authorList>
            <person name="Scully E.D."/>
            <person name="Palmer N.A."/>
            <person name="Geib S.M."/>
            <person name="Sarath G."/>
            <person name="Sattler S.E."/>
        </authorList>
    </citation>
    <scope>NUCLEOTIDE SEQUENCE</scope>
    <source>
        <tissue evidence="2">Whole body</tissue>
    </source>
</reference>
<protein>
    <submittedName>
        <fullName evidence="2">Alpha-tocopherol transfer protein-like</fullName>
    </submittedName>
</protein>
<dbReference type="OrthoDB" id="6432525at2759"/>
<sequence>MYQPETSYEEFLKSEQEKYPELDLKDIEELKERLKANADLPPIRDKLIVMFLHSSYFDVDQAYKTITTHYKYRKELPQVFENYDPSSEEMKQVFDNMSICIVLNPSTGKQERLLYTNFKNTDPDEYDYVRCCRYFFMMLEYLMVTSGTFEGVVLTMNSKGVCWRHITKTPMNTLKKLLGFVQEALPVRLKEVHVLNSGTIISMLINIIRPFMRSNLLNLLKVFPEGSKDIFNHMPIDIMPQEIGGNGKSHYEYCEETYKQMLSARDFFLSLN</sequence>
<dbReference type="GO" id="GO:1902936">
    <property type="term" value="F:phosphatidylinositol bisphosphate binding"/>
    <property type="evidence" value="ECO:0007669"/>
    <property type="project" value="TreeGrafter"/>
</dbReference>
<dbReference type="PANTHER" id="PTHR10174">
    <property type="entry name" value="ALPHA-TOCOPHEROL TRANSFER PROTEIN-RELATED"/>
    <property type="match status" value="1"/>
</dbReference>